<dbReference type="InterPro" id="IPR001668">
    <property type="entry name" value="Mob_Pre"/>
</dbReference>
<proteinExistence type="predicted"/>
<feature type="coiled-coil region" evidence="1">
    <location>
        <begin position="562"/>
        <end position="654"/>
    </location>
</feature>
<accession>A0A510K4K0</accession>
<organism evidence="2 3">
    <name type="scientific">Leptotrichia trevisanii</name>
    <dbReference type="NCBI Taxonomy" id="109328"/>
    <lineage>
        <taxon>Bacteria</taxon>
        <taxon>Fusobacteriati</taxon>
        <taxon>Fusobacteriota</taxon>
        <taxon>Fusobacteriia</taxon>
        <taxon>Fusobacteriales</taxon>
        <taxon>Leptotrichiaceae</taxon>
        <taxon>Leptotrichia</taxon>
    </lineage>
</organism>
<geneLocation type="plasmid" evidence="2 3">
    <name>pJMUB3870-2</name>
</geneLocation>
<evidence type="ECO:0008006" key="4">
    <source>
        <dbReference type="Google" id="ProtNLM"/>
    </source>
</evidence>
<dbReference type="Gene3D" id="3.30.930.30">
    <property type="match status" value="1"/>
</dbReference>
<keyword evidence="3" id="KW-1185">Reference proteome</keyword>
<dbReference type="EMBL" id="AP019833">
    <property type="protein sequence ID" value="BBM46516.1"/>
    <property type="molecule type" value="Genomic_DNA"/>
</dbReference>
<protein>
    <recommendedName>
        <fullName evidence="4">Plasmid recombination enzyme</fullName>
    </recommendedName>
</protein>
<dbReference type="GO" id="GO:0006310">
    <property type="term" value="P:DNA recombination"/>
    <property type="evidence" value="ECO:0007669"/>
    <property type="project" value="InterPro"/>
</dbReference>
<keyword evidence="2" id="KW-0614">Plasmid</keyword>
<name>A0A510K4K0_9FUSO</name>
<evidence type="ECO:0000256" key="1">
    <source>
        <dbReference type="SAM" id="Coils"/>
    </source>
</evidence>
<dbReference type="GO" id="GO:0003677">
    <property type="term" value="F:DNA binding"/>
    <property type="evidence" value="ECO:0007669"/>
    <property type="project" value="InterPro"/>
</dbReference>
<sequence>MVHGLVNIKTYSRNGTRLKKLEEHLKRMHNDYKNKNIDKSRTTDNVILNKSDDTYIRRVDKVIEENNLKLNKDTGVVLAAVIKLNATDSEDLNDFTKDDYINVFKNQQEHFIRDYGITEDSILDSVIHFDESEPHLHLTFIPKTSVVDKEKSDKELESYLQKECSKKARQELKKEVDPKEFDKLPPTREFLKMYHKGDTSIFTEDNKDILILMGEKYREWREKAENNGWGKSPKRNAGKITISKSELGLGGQSDFKKLQDRAFEWTKDSLKKIDKGHIHIARKFYDNVKYEKDIEIFKDIQRVPVNPAGKDIENIKSISSIESSYEIKKNFTGAYNRESVDNAMQDMKSNIEWLKKTGIDAINDKINLESRLRHTYEEYRNLEKRLSEVESDNRNLTGRSERFKKIIDSNDNFFKSLEDNNQIRKEYEIKEYSLKKREEQVNLKESAVNEKYNLVTAKEDKANELISKYNSKLKDFETEINSRVTEKYNSQFYRLERFLDNNNFIDALGTFDNSLVTSKIKEVNQRYLIKQNKLNSMDSEISEKSDKLAGINETIGKRLETLEKHNKAIDNNKNLVASQKKEYDENIIKINEQNRIINENRNQLERVKRLDSEIKEKEKILKELEMKSLENERLQSKNDELKKSLSKLEGLKRLESYFYVRAEEDISKYLINKKGYNEDKAKDVARNVIDADFGLDLVMAMEEYAYTGELDIKALNGFRNDVKEFDYMNKW</sequence>
<dbReference type="AlphaFoldDB" id="A0A510K4K0"/>
<evidence type="ECO:0000313" key="2">
    <source>
        <dbReference type="EMBL" id="BBM46516.1"/>
    </source>
</evidence>
<dbReference type="RefSeq" id="WP_155283289.1">
    <property type="nucleotide sequence ID" value="NZ_AP019833.1"/>
</dbReference>
<evidence type="ECO:0000313" key="3">
    <source>
        <dbReference type="Proteomes" id="UP000422644"/>
    </source>
</evidence>
<dbReference type="Proteomes" id="UP000422644">
    <property type="component" value="Plasmid pJMUB3870-2"/>
</dbReference>
<feature type="coiled-coil region" evidence="1">
    <location>
        <begin position="365"/>
        <end position="399"/>
    </location>
</feature>
<reference evidence="2 3" key="1">
    <citation type="submission" date="2019-07" db="EMBL/GenBank/DDBJ databases">
        <title>Complete Genome Sequence of Leptotrichia trevisanii Strain JMUB3870.</title>
        <authorList>
            <person name="Watanabe S."/>
            <person name="Cui L."/>
        </authorList>
    </citation>
    <scope>NUCLEOTIDE SEQUENCE [LARGE SCALE GENOMIC DNA]</scope>
    <source>
        <strain evidence="2 3">JMUB3870</strain>
        <plasmid evidence="2 3">pJMUB3870-2</plasmid>
    </source>
</reference>
<dbReference type="CDD" id="cd17242">
    <property type="entry name" value="MobM_relaxase"/>
    <property type="match status" value="1"/>
</dbReference>
<gene>
    <name evidence="2" type="ORF">JMUB3870_p2003</name>
</gene>
<dbReference type="Pfam" id="PF01076">
    <property type="entry name" value="Mob_Pre"/>
    <property type="match status" value="1"/>
</dbReference>
<keyword evidence="1" id="KW-0175">Coiled coil</keyword>